<evidence type="ECO:0000313" key="3">
    <source>
        <dbReference type="EMBL" id="AKJ01698.1"/>
    </source>
</evidence>
<organism evidence="3 5">
    <name type="scientific">Archangium gephyra</name>
    <dbReference type="NCBI Taxonomy" id="48"/>
    <lineage>
        <taxon>Bacteria</taxon>
        <taxon>Pseudomonadati</taxon>
        <taxon>Myxococcota</taxon>
        <taxon>Myxococcia</taxon>
        <taxon>Myxococcales</taxon>
        <taxon>Cystobacterineae</taxon>
        <taxon>Archangiaceae</taxon>
        <taxon>Archangium</taxon>
    </lineage>
</organism>
<dbReference type="KEGG" id="age:AA314_03324"/>
<evidence type="ECO:0000313" key="4">
    <source>
        <dbReference type="EMBL" id="REG34510.1"/>
    </source>
</evidence>
<keyword evidence="6" id="KW-1185">Reference proteome</keyword>
<dbReference type="EMBL" id="CP011509">
    <property type="protein sequence ID" value="AKJ01698.1"/>
    <property type="molecule type" value="Genomic_DNA"/>
</dbReference>
<sequence>MPRELLESPHVIVITSEYGSMRIGGVGTYTNMLVDYLRRGFARLHVVEIPNSNRDPVSVREGPLGERILRAPYPRFQTRLDIDYDPKLEALYRLLPMDEPLLIFGNDSYGTYVGERIRAAARNRACLVHVPHLFASLSHFNGYGGERFGELLRTAPPRILPFIQKDVEMLSRADFVLFVSQYMLAYASQYLGGAPERYGIVGHYVEAPPVVKEHYSDEVRNVIFMGRLESLKGLHELFEHLEDVMRCLPRATFHIYGMGSLRDVLKWRGRRFGDRLVWYGYRPREEVLRVLPEMDLAIIPSLCESFGYSALEAMAAGVPLIASDVGGLGELTAWLPEGLRLRTAVGGNPLFDDVKEIGITLPREELVRVLTYAAAHPEVLAATGRQGAVLAREQHGAGNYTQRMDEFLDRTLQWLANGVPSKTTTGG</sequence>
<dbReference type="Pfam" id="PF00534">
    <property type="entry name" value="Glycos_transf_1"/>
    <property type="match status" value="1"/>
</dbReference>
<protein>
    <submittedName>
        <fullName evidence="3 4">Glycosyltransferase</fullName>
    </submittedName>
</protein>
<dbReference type="Pfam" id="PF13579">
    <property type="entry name" value="Glyco_trans_4_4"/>
    <property type="match status" value="1"/>
</dbReference>
<name>A0AAC8Q5Z0_9BACT</name>
<reference evidence="4 6" key="2">
    <citation type="submission" date="2018-08" db="EMBL/GenBank/DDBJ databases">
        <title>Genomic Encyclopedia of Archaeal and Bacterial Type Strains, Phase II (KMG-II): from individual species to whole genera.</title>
        <authorList>
            <person name="Goeker M."/>
        </authorList>
    </citation>
    <scope>NUCLEOTIDE SEQUENCE [LARGE SCALE GENOMIC DNA]</scope>
    <source>
        <strain evidence="4 6">DSM 2261</strain>
    </source>
</reference>
<dbReference type="GO" id="GO:0016757">
    <property type="term" value="F:glycosyltransferase activity"/>
    <property type="evidence" value="ECO:0007669"/>
    <property type="project" value="InterPro"/>
</dbReference>
<reference evidence="3 5" key="1">
    <citation type="submission" date="2015-05" db="EMBL/GenBank/DDBJ databases">
        <title>Genome assembly of Archangium gephyra DSM 2261.</title>
        <authorList>
            <person name="Sharma G."/>
            <person name="Subramanian S."/>
        </authorList>
    </citation>
    <scope>NUCLEOTIDE SEQUENCE [LARGE SCALE GENOMIC DNA]</scope>
    <source>
        <strain evidence="3 5">DSM 2261</strain>
    </source>
</reference>
<accession>A0AAC8Q5Z0</accession>
<dbReference type="Proteomes" id="UP000256345">
    <property type="component" value="Unassembled WGS sequence"/>
</dbReference>
<dbReference type="PANTHER" id="PTHR12526">
    <property type="entry name" value="GLYCOSYLTRANSFERASE"/>
    <property type="match status" value="1"/>
</dbReference>
<dbReference type="PANTHER" id="PTHR12526:SF638">
    <property type="entry name" value="SPORE COAT PROTEIN SA"/>
    <property type="match status" value="1"/>
</dbReference>
<evidence type="ECO:0000259" key="2">
    <source>
        <dbReference type="Pfam" id="PF13579"/>
    </source>
</evidence>
<dbReference type="EMBL" id="QUMU01000003">
    <property type="protein sequence ID" value="REG34510.1"/>
    <property type="molecule type" value="Genomic_DNA"/>
</dbReference>
<dbReference type="CDD" id="cd03801">
    <property type="entry name" value="GT4_PimA-like"/>
    <property type="match status" value="1"/>
</dbReference>
<evidence type="ECO:0000313" key="5">
    <source>
        <dbReference type="Proteomes" id="UP000035579"/>
    </source>
</evidence>
<dbReference type="AlphaFoldDB" id="A0AAC8Q5Z0"/>
<dbReference type="Proteomes" id="UP000035579">
    <property type="component" value="Chromosome"/>
</dbReference>
<feature type="domain" description="Glycosyl transferase family 1" evidence="1">
    <location>
        <begin position="220"/>
        <end position="331"/>
    </location>
</feature>
<feature type="domain" description="Glycosyltransferase subfamily 4-like N-terminal" evidence="2">
    <location>
        <begin position="24"/>
        <end position="198"/>
    </location>
</feature>
<dbReference type="SUPFAM" id="SSF53756">
    <property type="entry name" value="UDP-Glycosyltransferase/glycogen phosphorylase"/>
    <property type="match status" value="1"/>
</dbReference>
<dbReference type="RefSeq" id="WP_147332806.1">
    <property type="nucleotide sequence ID" value="NZ_CP011509.1"/>
</dbReference>
<gene>
    <name evidence="3" type="ORF">AA314_03324</name>
    <name evidence="4" type="ORF">ATI61_103410</name>
</gene>
<dbReference type="InterPro" id="IPR001296">
    <property type="entry name" value="Glyco_trans_1"/>
</dbReference>
<proteinExistence type="predicted"/>
<evidence type="ECO:0000313" key="6">
    <source>
        <dbReference type="Proteomes" id="UP000256345"/>
    </source>
</evidence>
<dbReference type="Gene3D" id="3.40.50.2000">
    <property type="entry name" value="Glycogen Phosphorylase B"/>
    <property type="match status" value="2"/>
</dbReference>
<dbReference type="InterPro" id="IPR028098">
    <property type="entry name" value="Glyco_trans_4-like_N"/>
</dbReference>
<evidence type="ECO:0000259" key="1">
    <source>
        <dbReference type="Pfam" id="PF00534"/>
    </source>
</evidence>